<gene>
    <name evidence="1" type="ORF">Cni_G20262</name>
</gene>
<dbReference type="Proteomes" id="UP001327560">
    <property type="component" value="Chromosome 6"/>
</dbReference>
<accession>A0AAQ3KMV7</accession>
<protein>
    <submittedName>
        <fullName evidence="1">Momilactone A synthase isoform X1</fullName>
    </submittedName>
</protein>
<reference evidence="1 2" key="1">
    <citation type="submission" date="2023-10" db="EMBL/GenBank/DDBJ databases">
        <title>Chromosome-scale genome assembly provides insights into flower coloration mechanisms of Canna indica.</title>
        <authorList>
            <person name="Li C."/>
        </authorList>
    </citation>
    <scope>NUCLEOTIDE SEQUENCE [LARGE SCALE GENOMIC DNA]</scope>
    <source>
        <tissue evidence="1">Flower</tissue>
    </source>
</reference>
<proteinExistence type="predicted"/>
<evidence type="ECO:0000313" key="2">
    <source>
        <dbReference type="Proteomes" id="UP001327560"/>
    </source>
</evidence>
<sequence length="117" mass="12470">MAIPALLGGCSIPSRELDSFVILFKISSSTVQAASTRARQNSSSALAPESSSPTSRMTRATPALCSSISPAIVFYVHCDVTNESHVECVINAAVILHRKLDIMFSNVGIYISRIALT</sequence>
<dbReference type="SUPFAM" id="SSF51735">
    <property type="entry name" value="NAD(P)-binding Rossmann-fold domains"/>
    <property type="match status" value="1"/>
</dbReference>
<dbReference type="AlphaFoldDB" id="A0AAQ3KMV7"/>
<keyword evidence="2" id="KW-1185">Reference proteome</keyword>
<name>A0AAQ3KMV7_9LILI</name>
<dbReference type="Gene3D" id="3.40.50.720">
    <property type="entry name" value="NAD(P)-binding Rossmann-like Domain"/>
    <property type="match status" value="1"/>
</dbReference>
<dbReference type="EMBL" id="CP136895">
    <property type="protein sequence ID" value="WOL11499.1"/>
    <property type="molecule type" value="Genomic_DNA"/>
</dbReference>
<organism evidence="1 2">
    <name type="scientific">Canna indica</name>
    <name type="common">Indian-shot</name>
    <dbReference type="NCBI Taxonomy" id="4628"/>
    <lineage>
        <taxon>Eukaryota</taxon>
        <taxon>Viridiplantae</taxon>
        <taxon>Streptophyta</taxon>
        <taxon>Embryophyta</taxon>
        <taxon>Tracheophyta</taxon>
        <taxon>Spermatophyta</taxon>
        <taxon>Magnoliopsida</taxon>
        <taxon>Liliopsida</taxon>
        <taxon>Zingiberales</taxon>
        <taxon>Cannaceae</taxon>
        <taxon>Canna</taxon>
    </lineage>
</organism>
<evidence type="ECO:0000313" key="1">
    <source>
        <dbReference type="EMBL" id="WOL11499.1"/>
    </source>
</evidence>
<dbReference type="InterPro" id="IPR036291">
    <property type="entry name" value="NAD(P)-bd_dom_sf"/>
</dbReference>